<name>A0ABN1VUB0_9ACTN</name>
<reference evidence="2 3" key="1">
    <citation type="journal article" date="2019" name="Int. J. Syst. Evol. Microbiol.">
        <title>The Global Catalogue of Microorganisms (GCM) 10K type strain sequencing project: providing services to taxonomists for standard genome sequencing and annotation.</title>
        <authorList>
            <consortium name="The Broad Institute Genomics Platform"/>
            <consortium name="The Broad Institute Genome Sequencing Center for Infectious Disease"/>
            <person name="Wu L."/>
            <person name="Ma J."/>
        </authorList>
    </citation>
    <scope>NUCLEOTIDE SEQUENCE [LARGE SCALE GENOMIC DNA]</scope>
    <source>
        <strain evidence="2 3">JCM 13004</strain>
    </source>
</reference>
<sequence length="94" mass="9704">MDRTYSVGLRYEFHPLNSSSPYHDNACTATRVVQASEQGGPAPADARTDGLAVAHADRSNGHTKLWTSAAIGGLVVVALAAVALARQLGNSDAG</sequence>
<evidence type="ECO:0008006" key="4">
    <source>
        <dbReference type="Google" id="ProtNLM"/>
    </source>
</evidence>
<dbReference type="EMBL" id="BAAALF010000006">
    <property type="protein sequence ID" value="GAA1219490.1"/>
    <property type="molecule type" value="Genomic_DNA"/>
</dbReference>
<evidence type="ECO:0000256" key="1">
    <source>
        <dbReference type="SAM" id="Phobius"/>
    </source>
</evidence>
<feature type="transmembrane region" description="Helical" evidence="1">
    <location>
        <begin position="65"/>
        <end position="85"/>
    </location>
</feature>
<comment type="caution">
    <text evidence="2">The sequence shown here is derived from an EMBL/GenBank/DDBJ whole genome shotgun (WGS) entry which is preliminary data.</text>
</comment>
<keyword evidence="1" id="KW-1133">Transmembrane helix</keyword>
<accession>A0ABN1VUB0</accession>
<keyword evidence="3" id="KW-1185">Reference proteome</keyword>
<dbReference type="Proteomes" id="UP001500037">
    <property type="component" value="Unassembled WGS sequence"/>
</dbReference>
<protein>
    <recommendedName>
        <fullName evidence="4">MYXO-CTERM domain-containing protein</fullName>
    </recommendedName>
</protein>
<keyword evidence="1" id="KW-0812">Transmembrane</keyword>
<proteinExistence type="predicted"/>
<gene>
    <name evidence="2" type="ORF">GCM10009665_06980</name>
</gene>
<dbReference type="RefSeq" id="WP_344438939.1">
    <property type="nucleotide sequence ID" value="NZ_BAAALF010000006.1"/>
</dbReference>
<evidence type="ECO:0000313" key="3">
    <source>
        <dbReference type="Proteomes" id="UP001500037"/>
    </source>
</evidence>
<keyword evidence="1" id="KW-0472">Membrane</keyword>
<evidence type="ECO:0000313" key="2">
    <source>
        <dbReference type="EMBL" id="GAA1219490.1"/>
    </source>
</evidence>
<organism evidence="2 3">
    <name type="scientific">Kitasatospora nipponensis</name>
    <dbReference type="NCBI Taxonomy" id="258049"/>
    <lineage>
        <taxon>Bacteria</taxon>
        <taxon>Bacillati</taxon>
        <taxon>Actinomycetota</taxon>
        <taxon>Actinomycetes</taxon>
        <taxon>Kitasatosporales</taxon>
        <taxon>Streptomycetaceae</taxon>
        <taxon>Kitasatospora</taxon>
    </lineage>
</organism>